<dbReference type="Proteomes" id="UP001057481">
    <property type="component" value="Unassembled WGS sequence"/>
</dbReference>
<protein>
    <submittedName>
        <fullName evidence="2">DUF1304 domain-containing protein</fullName>
    </submittedName>
</protein>
<sequence>MSLISTILVTIVALEALGIMFLEMFGSPTKLAQAFSMPLTYTQLPNAQIAMKNQGLYNGFIGIGLLINRFIFPTNIHYYGSLLFVIFVVIAAVYGALSAKNPKIILMQGTPAILALLALLLFK</sequence>
<accession>A0ABT0VM91</accession>
<keyword evidence="3" id="KW-1185">Reference proteome</keyword>
<dbReference type="InterPro" id="IPR009732">
    <property type="entry name" value="DUF1304"/>
</dbReference>
<dbReference type="EMBL" id="JAGMVS010000066">
    <property type="protein sequence ID" value="MCM2437635.1"/>
    <property type="molecule type" value="Genomic_DNA"/>
</dbReference>
<keyword evidence="1" id="KW-0472">Membrane</keyword>
<organism evidence="2 3">
    <name type="scientific">Periweissella beninensis</name>
    <dbReference type="NCBI Taxonomy" id="504936"/>
    <lineage>
        <taxon>Bacteria</taxon>
        <taxon>Bacillati</taxon>
        <taxon>Bacillota</taxon>
        <taxon>Bacilli</taxon>
        <taxon>Lactobacillales</taxon>
        <taxon>Lactobacillaceae</taxon>
        <taxon>Periweissella</taxon>
    </lineage>
</organism>
<gene>
    <name evidence="2" type="ORF">KAK10_06905</name>
</gene>
<feature type="transmembrane region" description="Helical" evidence="1">
    <location>
        <begin position="79"/>
        <end position="97"/>
    </location>
</feature>
<dbReference type="RefSeq" id="WP_205143332.1">
    <property type="nucleotide sequence ID" value="NZ_JAFBDN010000005.1"/>
</dbReference>
<feature type="transmembrane region" description="Helical" evidence="1">
    <location>
        <begin position="56"/>
        <end position="72"/>
    </location>
</feature>
<evidence type="ECO:0000313" key="3">
    <source>
        <dbReference type="Proteomes" id="UP001057481"/>
    </source>
</evidence>
<dbReference type="PANTHER" id="PTHR38446:SF1">
    <property type="entry name" value="BLL0914 PROTEIN"/>
    <property type="match status" value="1"/>
</dbReference>
<dbReference type="PANTHER" id="PTHR38446">
    <property type="entry name" value="BLL0914 PROTEIN"/>
    <property type="match status" value="1"/>
</dbReference>
<keyword evidence="1" id="KW-0812">Transmembrane</keyword>
<proteinExistence type="predicted"/>
<comment type="caution">
    <text evidence="2">The sequence shown here is derived from an EMBL/GenBank/DDBJ whole genome shotgun (WGS) entry which is preliminary data.</text>
</comment>
<name>A0ABT0VM91_9LACO</name>
<dbReference type="Pfam" id="PF06993">
    <property type="entry name" value="DUF1304"/>
    <property type="match status" value="1"/>
</dbReference>
<reference evidence="2" key="1">
    <citation type="submission" date="2021-04" db="EMBL/GenBank/DDBJ databases">
        <title>Taxonomic assessment of Weissella genus.</title>
        <authorList>
            <person name="Fanelli F."/>
            <person name="Chieffi D."/>
            <person name="Dell'Aquila A."/>
            <person name="Gyu-Sung C."/>
            <person name="Franz C.M.A.P."/>
            <person name="Fusco V."/>
        </authorList>
    </citation>
    <scope>NUCLEOTIDE SEQUENCE</scope>
    <source>
        <strain evidence="2">LMG 25373</strain>
    </source>
</reference>
<evidence type="ECO:0000256" key="1">
    <source>
        <dbReference type="SAM" id="Phobius"/>
    </source>
</evidence>
<keyword evidence="1" id="KW-1133">Transmembrane helix</keyword>
<feature type="transmembrane region" description="Helical" evidence="1">
    <location>
        <begin position="103"/>
        <end position="122"/>
    </location>
</feature>
<evidence type="ECO:0000313" key="2">
    <source>
        <dbReference type="EMBL" id="MCM2437635.1"/>
    </source>
</evidence>